<evidence type="ECO:0000313" key="12">
    <source>
        <dbReference type="Proteomes" id="UP001595640"/>
    </source>
</evidence>
<feature type="transmembrane region" description="Helical" evidence="9">
    <location>
        <begin position="105"/>
        <end position="126"/>
    </location>
</feature>
<keyword evidence="7 9" id="KW-0472">Membrane</keyword>
<gene>
    <name evidence="11" type="ORF">ACFOEI_06220</name>
</gene>
<keyword evidence="4 9" id="KW-0997">Cell inner membrane</keyword>
<dbReference type="PANTHER" id="PTHR35011:SF10">
    <property type="entry name" value="TRAP TRANSPORTER SMALL PERMEASE PROTEIN"/>
    <property type="match status" value="1"/>
</dbReference>
<dbReference type="EMBL" id="JBHRUH010000011">
    <property type="protein sequence ID" value="MFC3291658.1"/>
    <property type="molecule type" value="Genomic_DNA"/>
</dbReference>
<keyword evidence="3" id="KW-1003">Cell membrane</keyword>
<keyword evidence="2 9" id="KW-0813">Transport</keyword>
<comment type="subunit">
    <text evidence="9">The complex comprises the extracytoplasmic solute receptor protein and the two transmembrane proteins.</text>
</comment>
<keyword evidence="5 9" id="KW-0812">Transmembrane</keyword>
<organism evidence="11 12">
    <name type="scientific">Modicisalibacter luteus</name>
    <dbReference type="NCBI Taxonomy" id="453962"/>
    <lineage>
        <taxon>Bacteria</taxon>
        <taxon>Pseudomonadati</taxon>
        <taxon>Pseudomonadota</taxon>
        <taxon>Gammaproteobacteria</taxon>
        <taxon>Oceanospirillales</taxon>
        <taxon>Halomonadaceae</taxon>
        <taxon>Modicisalibacter</taxon>
    </lineage>
</organism>
<evidence type="ECO:0000256" key="3">
    <source>
        <dbReference type="ARBA" id="ARBA00022475"/>
    </source>
</evidence>
<dbReference type="PANTHER" id="PTHR35011">
    <property type="entry name" value="2,3-DIKETO-L-GULONATE TRAP TRANSPORTER SMALL PERMEASE PROTEIN YIAM"/>
    <property type="match status" value="1"/>
</dbReference>
<evidence type="ECO:0000256" key="8">
    <source>
        <dbReference type="ARBA" id="ARBA00038436"/>
    </source>
</evidence>
<evidence type="ECO:0000256" key="4">
    <source>
        <dbReference type="ARBA" id="ARBA00022519"/>
    </source>
</evidence>
<dbReference type="RefSeq" id="WP_040476282.1">
    <property type="nucleotide sequence ID" value="NZ_BMXD01000005.1"/>
</dbReference>
<sequence>MAHTSSHTLLPNRGVIGAYIRMMDVISGATAVLASVALAAGVLAVCHMIFVRYALGQSTTWQTEFTVFTITGAMLLGAPYVLMTGGHVAVTVLPDAIGGWLRKAMLLAASLVGLGFCIALSYGAWLYVLEAWHGGWTTGTVWNPPLWPALLPMAIGASLLSLQYIAEIIRGEANHGSSH</sequence>
<comment type="caution">
    <text evidence="11">The sequence shown here is derived from an EMBL/GenBank/DDBJ whole genome shotgun (WGS) entry which is preliminary data.</text>
</comment>
<feature type="transmembrane region" description="Helical" evidence="9">
    <location>
        <begin position="146"/>
        <end position="166"/>
    </location>
</feature>
<evidence type="ECO:0000259" key="10">
    <source>
        <dbReference type="Pfam" id="PF04290"/>
    </source>
</evidence>
<dbReference type="InterPro" id="IPR055348">
    <property type="entry name" value="DctQ"/>
</dbReference>
<evidence type="ECO:0000256" key="7">
    <source>
        <dbReference type="ARBA" id="ARBA00023136"/>
    </source>
</evidence>
<feature type="domain" description="Tripartite ATP-independent periplasmic transporters DctQ component" evidence="10">
    <location>
        <begin position="42"/>
        <end position="171"/>
    </location>
</feature>
<accession>A0ABV7LYG2</accession>
<evidence type="ECO:0000256" key="2">
    <source>
        <dbReference type="ARBA" id="ARBA00022448"/>
    </source>
</evidence>
<comment type="similarity">
    <text evidence="8 9">Belongs to the TRAP transporter small permease family.</text>
</comment>
<comment type="subcellular location">
    <subcellularLocation>
        <location evidence="1 9">Cell inner membrane</location>
        <topology evidence="1 9">Multi-pass membrane protein</topology>
    </subcellularLocation>
</comment>
<dbReference type="Pfam" id="PF04290">
    <property type="entry name" value="DctQ"/>
    <property type="match status" value="1"/>
</dbReference>
<dbReference type="Proteomes" id="UP001595640">
    <property type="component" value="Unassembled WGS sequence"/>
</dbReference>
<evidence type="ECO:0000256" key="9">
    <source>
        <dbReference type="RuleBase" id="RU369079"/>
    </source>
</evidence>
<keyword evidence="12" id="KW-1185">Reference proteome</keyword>
<comment type="function">
    <text evidence="9">Part of the tripartite ATP-independent periplasmic (TRAP) transport system.</text>
</comment>
<proteinExistence type="inferred from homology"/>
<evidence type="ECO:0000256" key="6">
    <source>
        <dbReference type="ARBA" id="ARBA00022989"/>
    </source>
</evidence>
<reference evidence="12" key="1">
    <citation type="journal article" date="2019" name="Int. J. Syst. Evol. Microbiol.">
        <title>The Global Catalogue of Microorganisms (GCM) 10K type strain sequencing project: providing services to taxonomists for standard genome sequencing and annotation.</title>
        <authorList>
            <consortium name="The Broad Institute Genomics Platform"/>
            <consortium name="The Broad Institute Genome Sequencing Center for Infectious Disease"/>
            <person name="Wu L."/>
            <person name="Ma J."/>
        </authorList>
    </citation>
    <scope>NUCLEOTIDE SEQUENCE [LARGE SCALE GENOMIC DNA]</scope>
    <source>
        <strain evidence="12">KCTC 12847</strain>
    </source>
</reference>
<feature type="transmembrane region" description="Helical" evidence="9">
    <location>
        <begin position="67"/>
        <end position="93"/>
    </location>
</feature>
<evidence type="ECO:0000256" key="5">
    <source>
        <dbReference type="ARBA" id="ARBA00022692"/>
    </source>
</evidence>
<protein>
    <recommendedName>
        <fullName evidence="9">TRAP transporter small permease protein</fullName>
    </recommendedName>
</protein>
<keyword evidence="6 9" id="KW-1133">Transmembrane helix</keyword>
<evidence type="ECO:0000313" key="11">
    <source>
        <dbReference type="EMBL" id="MFC3291658.1"/>
    </source>
</evidence>
<evidence type="ECO:0000256" key="1">
    <source>
        <dbReference type="ARBA" id="ARBA00004429"/>
    </source>
</evidence>
<dbReference type="InterPro" id="IPR007387">
    <property type="entry name" value="TRAP_DctQ"/>
</dbReference>
<feature type="transmembrane region" description="Helical" evidence="9">
    <location>
        <begin position="31"/>
        <end position="55"/>
    </location>
</feature>
<name>A0ABV7LYG2_9GAMM</name>